<dbReference type="GO" id="GO:0042803">
    <property type="term" value="F:protein homodimerization activity"/>
    <property type="evidence" value="ECO:0007669"/>
    <property type="project" value="InterPro"/>
</dbReference>
<dbReference type="PANTHER" id="PTHR21237">
    <property type="entry name" value="GRPE PROTEIN"/>
    <property type="match status" value="1"/>
</dbReference>
<dbReference type="GO" id="GO:0000774">
    <property type="term" value="F:adenyl-nucleotide exchange factor activity"/>
    <property type="evidence" value="ECO:0007669"/>
    <property type="project" value="InterPro"/>
</dbReference>
<dbReference type="GO" id="GO:0006457">
    <property type="term" value="P:protein folding"/>
    <property type="evidence" value="ECO:0007669"/>
    <property type="project" value="InterPro"/>
</dbReference>
<dbReference type="PANTHER" id="PTHR21237:SF23">
    <property type="entry name" value="GRPE PROTEIN HOMOLOG, MITOCHONDRIAL"/>
    <property type="match status" value="1"/>
</dbReference>
<name>A0A0D3B3D6_BRAOL</name>
<reference evidence="3" key="2">
    <citation type="submission" date="2015-03" db="UniProtKB">
        <authorList>
            <consortium name="EnsemblPlants"/>
        </authorList>
    </citation>
    <scope>IDENTIFICATION</scope>
</reference>
<dbReference type="Gramene" id="Bo3g021650.1">
    <property type="protein sequence ID" value="Bo3g021650.1"/>
    <property type="gene ID" value="Bo3g021650"/>
</dbReference>
<organism evidence="3 4">
    <name type="scientific">Brassica oleracea var. oleracea</name>
    <dbReference type="NCBI Taxonomy" id="109376"/>
    <lineage>
        <taxon>Eukaryota</taxon>
        <taxon>Viridiplantae</taxon>
        <taxon>Streptophyta</taxon>
        <taxon>Embryophyta</taxon>
        <taxon>Tracheophyta</taxon>
        <taxon>Spermatophyta</taxon>
        <taxon>Magnoliopsida</taxon>
        <taxon>eudicotyledons</taxon>
        <taxon>Gunneridae</taxon>
        <taxon>Pentapetalae</taxon>
        <taxon>rosids</taxon>
        <taxon>malvids</taxon>
        <taxon>Brassicales</taxon>
        <taxon>Brassicaceae</taxon>
        <taxon>Brassiceae</taxon>
        <taxon>Brassica</taxon>
    </lineage>
</organism>
<protein>
    <submittedName>
        <fullName evidence="3">Uncharacterized protein</fullName>
    </submittedName>
</protein>
<comment type="similarity">
    <text evidence="2">Belongs to the GrpE family.</text>
</comment>
<dbReference type="Gene3D" id="2.30.22.10">
    <property type="entry name" value="Head domain of nucleotide exchange factor GrpE"/>
    <property type="match status" value="1"/>
</dbReference>
<keyword evidence="1" id="KW-0143">Chaperone</keyword>
<dbReference type="eggNOG" id="KOG3003">
    <property type="taxonomic scope" value="Eukaryota"/>
</dbReference>
<evidence type="ECO:0000256" key="1">
    <source>
        <dbReference type="ARBA" id="ARBA00023186"/>
    </source>
</evidence>
<accession>A0A0D3B3D6</accession>
<dbReference type="SUPFAM" id="SSF51064">
    <property type="entry name" value="Head domain of nucleotide exchange factor GrpE"/>
    <property type="match status" value="1"/>
</dbReference>
<evidence type="ECO:0000313" key="4">
    <source>
        <dbReference type="Proteomes" id="UP000032141"/>
    </source>
</evidence>
<dbReference type="STRING" id="109376.A0A0D3B3D6"/>
<sequence>MDTSKDSVGAAPLLITLLRVEMTEKQLAEKAISSVKLLVLKKSGLVKKIPLNEPFDPTRHNVVFHVPDASKPEGTFAHVLKSEYTLSDRVKRPAEVCVTCAVGNQDEQDLIAALPEKPWFCTDWSALEIARKAFLDSEEWALAQSVEEEITKAEEGISAVEKPK</sequence>
<dbReference type="HOGENOM" id="CLU_1621305_0_0_1"/>
<proteinExistence type="inferred from homology"/>
<dbReference type="InterPro" id="IPR009012">
    <property type="entry name" value="GrpE_head"/>
</dbReference>
<dbReference type="AlphaFoldDB" id="A0A0D3B3D6"/>
<dbReference type="GO" id="GO:0030150">
    <property type="term" value="P:protein import into mitochondrial matrix"/>
    <property type="evidence" value="ECO:0007669"/>
    <property type="project" value="TreeGrafter"/>
</dbReference>
<evidence type="ECO:0000256" key="2">
    <source>
        <dbReference type="RuleBase" id="RU004478"/>
    </source>
</evidence>
<dbReference type="GO" id="GO:0051082">
    <property type="term" value="F:unfolded protein binding"/>
    <property type="evidence" value="ECO:0007669"/>
    <property type="project" value="TreeGrafter"/>
</dbReference>
<dbReference type="EnsemblPlants" id="Bo3g021650.1">
    <property type="protein sequence ID" value="Bo3g021650.1"/>
    <property type="gene ID" value="Bo3g021650"/>
</dbReference>
<dbReference type="Proteomes" id="UP000032141">
    <property type="component" value="Chromosome C3"/>
</dbReference>
<dbReference type="GO" id="GO:0051087">
    <property type="term" value="F:protein-folding chaperone binding"/>
    <property type="evidence" value="ECO:0007669"/>
    <property type="project" value="InterPro"/>
</dbReference>
<keyword evidence="4" id="KW-1185">Reference proteome</keyword>
<reference evidence="3 4" key="1">
    <citation type="journal article" date="2014" name="Genome Biol.">
        <title>Transcriptome and methylome profiling reveals relics of genome dominance in the mesopolyploid Brassica oleracea.</title>
        <authorList>
            <person name="Parkin I.A."/>
            <person name="Koh C."/>
            <person name="Tang H."/>
            <person name="Robinson S.J."/>
            <person name="Kagale S."/>
            <person name="Clarke W.E."/>
            <person name="Town C.D."/>
            <person name="Nixon J."/>
            <person name="Krishnakumar V."/>
            <person name="Bidwell S.L."/>
            <person name="Denoeud F."/>
            <person name="Belcram H."/>
            <person name="Links M.G."/>
            <person name="Just J."/>
            <person name="Clarke C."/>
            <person name="Bender T."/>
            <person name="Huebert T."/>
            <person name="Mason A.S."/>
            <person name="Pires J.C."/>
            <person name="Barker G."/>
            <person name="Moore J."/>
            <person name="Walley P.G."/>
            <person name="Manoli S."/>
            <person name="Batley J."/>
            <person name="Edwards D."/>
            <person name="Nelson M.N."/>
            <person name="Wang X."/>
            <person name="Paterson A.H."/>
            <person name="King G."/>
            <person name="Bancroft I."/>
            <person name="Chalhoub B."/>
            <person name="Sharpe A.G."/>
        </authorList>
    </citation>
    <scope>NUCLEOTIDE SEQUENCE</scope>
    <source>
        <strain evidence="3 4">cv. TO1000</strain>
    </source>
</reference>
<evidence type="ECO:0000313" key="3">
    <source>
        <dbReference type="EnsemblPlants" id="Bo3g021650.1"/>
    </source>
</evidence>
<dbReference type="Pfam" id="PF01025">
    <property type="entry name" value="GrpE"/>
    <property type="match status" value="1"/>
</dbReference>
<dbReference type="PRINTS" id="PR00773">
    <property type="entry name" value="GRPEPROTEIN"/>
</dbReference>
<dbReference type="InterPro" id="IPR000740">
    <property type="entry name" value="GrpE"/>
</dbReference>
<dbReference type="GO" id="GO:0001405">
    <property type="term" value="C:PAM complex, Tim23 associated import motor"/>
    <property type="evidence" value="ECO:0007669"/>
    <property type="project" value="TreeGrafter"/>
</dbReference>